<evidence type="ECO:0000313" key="3">
    <source>
        <dbReference type="EMBL" id="VAW71058.1"/>
    </source>
</evidence>
<protein>
    <recommendedName>
        <fullName evidence="2">DUF4166 domain-containing protein</fullName>
    </recommendedName>
</protein>
<dbReference type="Pfam" id="PF13761">
    <property type="entry name" value="DUF4166"/>
    <property type="match status" value="1"/>
</dbReference>
<keyword evidence="1" id="KW-0472">Membrane</keyword>
<organism evidence="3">
    <name type="scientific">hydrothermal vent metagenome</name>
    <dbReference type="NCBI Taxonomy" id="652676"/>
    <lineage>
        <taxon>unclassified sequences</taxon>
        <taxon>metagenomes</taxon>
        <taxon>ecological metagenomes</taxon>
    </lineage>
</organism>
<proteinExistence type="predicted"/>
<feature type="domain" description="DUF4166" evidence="2">
    <location>
        <begin position="25"/>
        <end position="203"/>
    </location>
</feature>
<accession>A0A3B0XS33</accession>
<dbReference type="EMBL" id="UOFL01000008">
    <property type="protein sequence ID" value="VAW71058.1"/>
    <property type="molecule type" value="Genomic_DNA"/>
</dbReference>
<gene>
    <name evidence="3" type="ORF">MNBD_GAMMA12-1139</name>
</gene>
<sequence length="205" mass="23940">MRKLKKTQTCHPIFKQILGVDWEKLEPIIQAHYSLKPYSLDTVCITGTMNEVYHSRWANIFIPFGMLLGAIIPFNKNNVPIDVYFRCSLNSANLRWNRVFKFNSQKHYHFNSYMEIHCGNELIEFVRFGVGMKLALTVEDGALVFRSTGFVWKILGCKIPLPLSMLFGRAYIEERAINEHSFSMKMSITHPWFGQLFRYIGQFNS</sequence>
<evidence type="ECO:0000256" key="1">
    <source>
        <dbReference type="SAM" id="Phobius"/>
    </source>
</evidence>
<keyword evidence="1" id="KW-0812">Transmembrane</keyword>
<name>A0A3B0XS33_9ZZZZ</name>
<dbReference type="InterPro" id="IPR025311">
    <property type="entry name" value="DUF4166"/>
</dbReference>
<dbReference type="AlphaFoldDB" id="A0A3B0XS33"/>
<feature type="transmembrane region" description="Helical" evidence="1">
    <location>
        <begin position="57"/>
        <end position="74"/>
    </location>
</feature>
<reference evidence="3" key="1">
    <citation type="submission" date="2018-06" db="EMBL/GenBank/DDBJ databases">
        <authorList>
            <person name="Zhirakovskaya E."/>
        </authorList>
    </citation>
    <scope>NUCLEOTIDE SEQUENCE</scope>
</reference>
<evidence type="ECO:0000259" key="2">
    <source>
        <dbReference type="Pfam" id="PF13761"/>
    </source>
</evidence>
<keyword evidence="1" id="KW-1133">Transmembrane helix</keyword>